<dbReference type="Proteomes" id="UP000000420">
    <property type="component" value="Chromosome"/>
</dbReference>
<dbReference type="HOGENOM" id="CLU_165567_0_0_6"/>
<feature type="transmembrane region" description="Helical" evidence="1">
    <location>
        <begin position="106"/>
        <end position="123"/>
    </location>
</feature>
<evidence type="ECO:0000313" key="2">
    <source>
        <dbReference type="EMBL" id="AAY48473.1"/>
    </source>
</evidence>
<protein>
    <recommendedName>
        <fullName evidence="4">Transmembrane protein</fullName>
    </recommendedName>
</protein>
<dbReference type="EMBL" id="CP000050">
    <property type="protein sequence ID" value="AAY48473.1"/>
    <property type="molecule type" value="Genomic_DNA"/>
</dbReference>
<accession>A0A0H2X5V1</accession>
<keyword evidence="1" id="KW-0472">Membrane</keyword>
<evidence type="ECO:0000313" key="3">
    <source>
        <dbReference type="Proteomes" id="UP000000420"/>
    </source>
</evidence>
<dbReference type="KEGG" id="xcb:XC_1405"/>
<feature type="transmembrane region" description="Helical" evidence="1">
    <location>
        <begin position="39"/>
        <end position="59"/>
    </location>
</feature>
<organism evidence="2 3">
    <name type="scientific">Xanthomonas campestris pv. campestris (strain 8004)</name>
    <dbReference type="NCBI Taxonomy" id="314565"/>
    <lineage>
        <taxon>Bacteria</taxon>
        <taxon>Pseudomonadati</taxon>
        <taxon>Pseudomonadota</taxon>
        <taxon>Gammaproteobacteria</taxon>
        <taxon>Lysobacterales</taxon>
        <taxon>Lysobacteraceae</taxon>
        <taxon>Xanthomonas</taxon>
    </lineage>
</organism>
<reference evidence="2 3" key="1">
    <citation type="journal article" date="2005" name="Genome Res.">
        <title>Comparative and functional genomic analyses of the pathogenicity of phytopathogen Xanthomonas campestris pv. campestris.</title>
        <authorList>
            <person name="Qian W."/>
            <person name="Jia Y."/>
            <person name="Ren S.X."/>
            <person name="He Y.Q."/>
            <person name="Feng J.X."/>
            <person name="Lu L.F."/>
            <person name="Sun Q."/>
            <person name="Ying G."/>
            <person name="Tang D.J."/>
            <person name="Tang H."/>
            <person name="Wu W."/>
            <person name="Hao P."/>
            <person name="Wang L."/>
            <person name="Jiang B.L."/>
            <person name="Zeng S."/>
            <person name="Gu W.Y."/>
            <person name="Lu G."/>
            <person name="Rong L."/>
            <person name="Tian Y."/>
            <person name="Yao Z."/>
            <person name="Fu G."/>
            <person name="Chen B."/>
            <person name="Fang R."/>
            <person name="Qiang B."/>
            <person name="Chen Z."/>
            <person name="Zhao G.P."/>
            <person name="Tang J.L."/>
            <person name="He C."/>
        </authorList>
    </citation>
    <scope>NUCLEOTIDE SEQUENCE [LARGE SCALE GENOMIC DNA]</scope>
    <source>
        <strain evidence="2 3">8004</strain>
    </source>
</reference>
<evidence type="ECO:0000256" key="1">
    <source>
        <dbReference type="SAM" id="Phobius"/>
    </source>
</evidence>
<dbReference type="AlphaFoldDB" id="A0A0H2X5V1"/>
<gene>
    <name evidence="2" type="ordered locus">XC_1405</name>
</gene>
<name>A0A0H2X5V1_XANC8</name>
<keyword evidence="1" id="KW-0812">Transmembrane</keyword>
<keyword evidence="1" id="KW-1133">Transmembrane helix</keyword>
<sequence>MMQRRACWCALPMVLLSLRDMMSGKRKTQQMSALYCRSYLATFGVLMAGVSGAFAALAGGSVSAEATWLALLVCLAGVLLVAFGLFGPSRQMESWAEATSSHDAALVLMVLAFPVYLLLKPFYKHS</sequence>
<proteinExistence type="predicted"/>
<evidence type="ECO:0008006" key="4">
    <source>
        <dbReference type="Google" id="ProtNLM"/>
    </source>
</evidence>
<feature type="transmembrane region" description="Helical" evidence="1">
    <location>
        <begin position="66"/>
        <end position="86"/>
    </location>
</feature>